<gene>
    <name evidence="3" type="ORF">BCR34DRAFT_74451</name>
</gene>
<dbReference type="PANTHER" id="PTHR24148:SF64">
    <property type="entry name" value="HETEROKARYON INCOMPATIBILITY DOMAIN-CONTAINING PROTEIN"/>
    <property type="match status" value="1"/>
</dbReference>
<dbReference type="PANTHER" id="PTHR24148">
    <property type="entry name" value="ANKYRIN REPEAT DOMAIN-CONTAINING PROTEIN 39 HOMOLOG-RELATED"/>
    <property type="match status" value="1"/>
</dbReference>
<dbReference type="Pfam" id="PF26639">
    <property type="entry name" value="Het-6_barrel"/>
    <property type="match status" value="1"/>
</dbReference>
<sequence>MEKILTETQRKRRCVECVFTRPSNKLVFRSRGKDYKATEVWHNLVQDLKEIEIAHVKRPPPAGIRDSYMLHDHAEIAPSEFHNFKDPSLVNGIYHPLHNGNTIRLLELLPGRYDDPIVCRFSYDNLHQPCLRYTALSYVWGKKTFVYWDSTTHKSQEAVCIAECNGVKRNVTLNLDSALRHIRSSSNSMILWIDALCINQDDGKERAHQITLMGSIYRNAHRVLIWLGEREGKDKCGRDDERAGRAFRAICDIVNRWQGSAGIERVGYTIRNGRGVTQDTFEDTPSSAIDRDHPKQTSKNVNPDSPKPTLPAQPFYKYEDGLDFSKESAPSSEFWISIANLFNRSWFWRVWVVQEAVLARAATVKWGNVEIEWHLVGAAAALIRTNYREVCEEMQIGGIYNAYLMFRLSTMSNLPPPMLSFHHLLRLTRQFEATDPRDHVYGILGLNIDGKITNTTSSYLVPDYHITHTELWKRIAWKIILDSQNLSILSNVQHTEGNYKRERGRIWVRPGALRIFDTLQRKKIDDDGESPSWVPRWDLVCRMTLASWDVNKTFEAASGFPLKLLAAEQENSDMLSVKGIEVGIVGLVGVCEPHKIDLSFLESPNLATFFTTESGLQLLAQTFTAGKNDYGSLERSPMEALHSLAAFIMEVQDPVSHTPYPRKDVRAIRHMLDKDPGLENLLRSLAARGSPSQFRTSAFSACSRRRLFLTLNGFLGLAPDTVQEGDILTVLSGGDVPFLLRPADEMDEGSLDPGSEASESRKLTPKLYHLVGECYVCNLMSGEAVHAAHESIQLSGPIPTTLIHDEIMAKADFPDTPEHAPQNELWVGVGNGKMGADKIEVERLRRGYFKFDILDSQSRVKAEKKRFDIR</sequence>
<feature type="compositionally biased region" description="Polar residues" evidence="1">
    <location>
        <begin position="277"/>
        <end position="287"/>
    </location>
</feature>
<feature type="domain" description="Heterokaryon incompatibility" evidence="2">
    <location>
        <begin position="133"/>
        <end position="355"/>
    </location>
</feature>
<evidence type="ECO:0000313" key="3">
    <source>
        <dbReference type="EMBL" id="ORY16933.1"/>
    </source>
</evidence>
<dbReference type="Pfam" id="PF06985">
    <property type="entry name" value="HET"/>
    <property type="match status" value="1"/>
</dbReference>
<dbReference type="AlphaFoldDB" id="A0A1Y2A323"/>
<reference evidence="3 4" key="1">
    <citation type="submission" date="2016-07" db="EMBL/GenBank/DDBJ databases">
        <title>Pervasive Adenine N6-methylation of Active Genes in Fungi.</title>
        <authorList>
            <consortium name="DOE Joint Genome Institute"/>
            <person name="Mondo S.J."/>
            <person name="Dannebaum R.O."/>
            <person name="Kuo R.C."/>
            <person name="Labutti K."/>
            <person name="Haridas S."/>
            <person name="Kuo A."/>
            <person name="Salamov A."/>
            <person name="Ahrendt S.R."/>
            <person name="Lipzen A."/>
            <person name="Sullivan W."/>
            <person name="Andreopoulos W.B."/>
            <person name="Clum A."/>
            <person name="Lindquist E."/>
            <person name="Daum C."/>
            <person name="Ramamoorthy G.K."/>
            <person name="Gryganskyi A."/>
            <person name="Culley D."/>
            <person name="Magnuson J.K."/>
            <person name="James T.Y."/>
            <person name="O'Malley M.A."/>
            <person name="Stajich J.E."/>
            <person name="Spatafora J.W."/>
            <person name="Visel A."/>
            <person name="Grigoriev I.V."/>
        </authorList>
    </citation>
    <scope>NUCLEOTIDE SEQUENCE [LARGE SCALE GENOMIC DNA]</scope>
    <source>
        <strain evidence="3 4">CBS 115471</strain>
    </source>
</reference>
<dbReference type="OrthoDB" id="5386682at2759"/>
<dbReference type="Proteomes" id="UP000193144">
    <property type="component" value="Unassembled WGS sequence"/>
</dbReference>
<accession>A0A1Y2A323</accession>
<organism evidence="3 4">
    <name type="scientific">Clohesyomyces aquaticus</name>
    <dbReference type="NCBI Taxonomy" id="1231657"/>
    <lineage>
        <taxon>Eukaryota</taxon>
        <taxon>Fungi</taxon>
        <taxon>Dikarya</taxon>
        <taxon>Ascomycota</taxon>
        <taxon>Pezizomycotina</taxon>
        <taxon>Dothideomycetes</taxon>
        <taxon>Pleosporomycetidae</taxon>
        <taxon>Pleosporales</taxon>
        <taxon>Lindgomycetaceae</taxon>
        <taxon>Clohesyomyces</taxon>
    </lineage>
</organism>
<evidence type="ECO:0000256" key="1">
    <source>
        <dbReference type="SAM" id="MobiDB-lite"/>
    </source>
</evidence>
<protein>
    <submittedName>
        <fullName evidence="3">Heterokaryon incompatibility protein-domain-containing protein</fullName>
    </submittedName>
</protein>
<evidence type="ECO:0000313" key="4">
    <source>
        <dbReference type="Proteomes" id="UP000193144"/>
    </source>
</evidence>
<dbReference type="InterPro" id="IPR052895">
    <property type="entry name" value="HetReg/Transcr_Mod"/>
</dbReference>
<keyword evidence="4" id="KW-1185">Reference proteome</keyword>
<dbReference type="InterPro" id="IPR010730">
    <property type="entry name" value="HET"/>
</dbReference>
<evidence type="ECO:0000259" key="2">
    <source>
        <dbReference type="Pfam" id="PF06985"/>
    </source>
</evidence>
<proteinExistence type="predicted"/>
<feature type="region of interest" description="Disordered" evidence="1">
    <location>
        <begin position="277"/>
        <end position="310"/>
    </location>
</feature>
<dbReference type="EMBL" id="MCFA01000015">
    <property type="protein sequence ID" value="ORY16933.1"/>
    <property type="molecule type" value="Genomic_DNA"/>
</dbReference>
<comment type="caution">
    <text evidence="3">The sequence shown here is derived from an EMBL/GenBank/DDBJ whole genome shotgun (WGS) entry which is preliminary data.</text>
</comment>
<name>A0A1Y2A323_9PLEO</name>
<dbReference type="STRING" id="1231657.A0A1Y2A323"/>